<evidence type="ECO:0000313" key="3">
    <source>
        <dbReference type="Proteomes" id="UP000284842"/>
    </source>
</evidence>
<dbReference type="PANTHER" id="PTHR28027">
    <property type="entry name" value="TRANSCRIPTIONAL REGULATOR MIT1"/>
    <property type="match status" value="1"/>
</dbReference>
<reference evidence="2 3" key="1">
    <citation type="journal article" date="2018" name="Evol. Lett.">
        <title>Horizontal gene cluster transfer increased hallucinogenic mushroom diversity.</title>
        <authorList>
            <person name="Reynolds H.T."/>
            <person name="Vijayakumar V."/>
            <person name="Gluck-Thaler E."/>
            <person name="Korotkin H.B."/>
            <person name="Matheny P.B."/>
            <person name="Slot J.C."/>
        </authorList>
    </citation>
    <scope>NUCLEOTIDE SEQUENCE [LARGE SCALE GENOMIC DNA]</scope>
    <source>
        <strain evidence="2 3">2629</strain>
    </source>
</reference>
<dbReference type="InterPro" id="IPR018608">
    <property type="entry name" value="Gti1/Pac2"/>
</dbReference>
<dbReference type="InParanoid" id="A0A409Y725"/>
<comment type="caution">
    <text evidence="2">The sequence shown here is derived from an EMBL/GenBank/DDBJ whole genome shotgun (WGS) entry which is preliminary data.</text>
</comment>
<evidence type="ECO:0000313" key="2">
    <source>
        <dbReference type="EMBL" id="PPQ98748.1"/>
    </source>
</evidence>
<dbReference type="PANTHER" id="PTHR28027:SF1">
    <property type="entry name" value="CAMP INDEPENDENT REGULATORY PROTEIN (AFU_ORTHOLOGUE AFUA_3G09640)"/>
    <property type="match status" value="1"/>
</dbReference>
<feature type="region of interest" description="Disordered" evidence="1">
    <location>
        <begin position="770"/>
        <end position="793"/>
    </location>
</feature>
<feature type="region of interest" description="Disordered" evidence="1">
    <location>
        <begin position="394"/>
        <end position="421"/>
    </location>
</feature>
<dbReference type="OrthoDB" id="2662290at2759"/>
<name>A0A409Y725_9AGAR</name>
<sequence length="793" mass="88668">MDPLGSGTPRDEPRGLRLFDSSRTLVTGGQFTQASRDHAGTIVHNHYYGHEPGIENRLQLQPPSTDPTISNSNTIENQESQVMMPPAPIPFQDAVELRIQRTNQIYERHMLSKGRGYPLWIPECSMGLSVGKRRLGISVGDVGLVTSAGGFSFLFNILLPVDHPFHPRRMPAGFTPMEMVDPSDIMTVEDLSSNSCLTSMSVRRVDGEQTGTSSLVPEQVFELSESEGVVLALPDGAISSDMENLRPWKNYMAKHIASWYLYVNGQLGREVQNGDIRLVVGVDKTSSWGMAVAEQNRQSPNSQRRRLRFGLSPDANSPVRHKWDCTGFVEARAGPRLDVLQQLLSDPADHGADIDVSTVQNQCVFIRTLNATLSGEMWGNVTAEVDSIMDDPKEQCSYSNDSAHPSKGETSTMTGRTTADSQPIASWTGSKNYANNWVQDPHNLLRRYVDGHPGNTLNEALLTMTTGLSANARMAITSDHDWCRPLRSSMNGFYLNETFWKYLVEQSAECAEEGILQFKELPILPTLENAYIQTINHAHQLFFAVVQGRLPLVQRRLNLEEMRNIKSGDIYVWEDKIMTPNEFLQVPRWVDAKTWGPSRVQDGFLVYQQRLSANQGLPYSSNKDISTKIEPLVKKTYSAYTTLFTTGTRIKLNMIAYFTPSKMQGLTINNIPGMGDTIIEDGLFQSARVTRRNQNINSLCPQQIAVGQHESDALYDGAADSEVGEAADRRMVMPTSYKDNRTSPLWRRDPEIKMPQYITWSNFCEPIQSTKSTSKLPATGQHFSDESQQSNKA</sequence>
<proteinExistence type="predicted"/>
<dbReference type="Pfam" id="PF09729">
    <property type="entry name" value="Gti1_Pac2"/>
    <property type="match status" value="1"/>
</dbReference>
<feature type="compositionally biased region" description="Polar residues" evidence="1">
    <location>
        <begin position="396"/>
        <end position="421"/>
    </location>
</feature>
<evidence type="ECO:0000256" key="1">
    <source>
        <dbReference type="SAM" id="MobiDB-lite"/>
    </source>
</evidence>
<dbReference type="GO" id="GO:0003677">
    <property type="term" value="F:DNA binding"/>
    <property type="evidence" value="ECO:0007669"/>
    <property type="project" value="TreeGrafter"/>
</dbReference>
<keyword evidence="3" id="KW-1185">Reference proteome</keyword>
<gene>
    <name evidence="2" type="ORF">CVT24_003445</name>
</gene>
<dbReference type="AlphaFoldDB" id="A0A409Y725"/>
<accession>A0A409Y725</accession>
<protein>
    <submittedName>
        <fullName evidence="2">Uncharacterized protein</fullName>
    </submittedName>
</protein>
<dbReference type="EMBL" id="NHTK01001377">
    <property type="protein sequence ID" value="PPQ98748.1"/>
    <property type="molecule type" value="Genomic_DNA"/>
</dbReference>
<organism evidence="2 3">
    <name type="scientific">Panaeolus cyanescens</name>
    <dbReference type="NCBI Taxonomy" id="181874"/>
    <lineage>
        <taxon>Eukaryota</taxon>
        <taxon>Fungi</taxon>
        <taxon>Dikarya</taxon>
        <taxon>Basidiomycota</taxon>
        <taxon>Agaricomycotina</taxon>
        <taxon>Agaricomycetes</taxon>
        <taxon>Agaricomycetidae</taxon>
        <taxon>Agaricales</taxon>
        <taxon>Agaricineae</taxon>
        <taxon>Galeropsidaceae</taxon>
        <taxon>Panaeolus</taxon>
    </lineage>
</organism>
<dbReference type="Proteomes" id="UP000284842">
    <property type="component" value="Unassembled WGS sequence"/>
</dbReference>